<gene>
    <name evidence="1" type="ORF">BSF38_03484</name>
</gene>
<reference evidence="2" key="1">
    <citation type="submission" date="2016-12" db="EMBL/GenBank/DDBJ databases">
        <title>Comparative genomics of four Isosphaeraceae planctomycetes: a common pool of plasmids and glycoside hydrolase genes.</title>
        <authorList>
            <person name="Ivanova A."/>
        </authorList>
    </citation>
    <scope>NUCLEOTIDE SEQUENCE [LARGE SCALE GENOMIC DNA]</scope>
    <source>
        <strain evidence="2">PX4</strain>
    </source>
</reference>
<dbReference type="KEGG" id="pbor:BSF38_03484"/>
<keyword evidence="2" id="KW-1185">Reference proteome</keyword>
<accession>A0A1U7CSP0</accession>
<organism evidence="1 2">
    <name type="scientific">Paludisphaera borealis</name>
    <dbReference type="NCBI Taxonomy" id="1387353"/>
    <lineage>
        <taxon>Bacteria</taxon>
        <taxon>Pseudomonadati</taxon>
        <taxon>Planctomycetota</taxon>
        <taxon>Planctomycetia</taxon>
        <taxon>Isosphaerales</taxon>
        <taxon>Isosphaeraceae</taxon>
        <taxon>Paludisphaera</taxon>
    </lineage>
</organism>
<dbReference type="OrthoDB" id="3078406at2"/>
<dbReference type="EMBL" id="CP019082">
    <property type="protein sequence ID" value="APW61952.1"/>
    <property type="molecule type" value="Genomic_DNA"/>
</dbReference>
<dbReference type="Proteomes" id="UP000186309">
    <property type="component" value="Chromosome"/>
</dbReference>
<dbReference type="AlphaFoldDB" id="A0A1U7CSP0"/>
<evidence type="ECO:0000313" key="2">
    <source>
        <dbReference type="Proteomes" id="UP000186309"/>
    </source>
</evidence>
<proteinExistence type="predicted"/>
<sequence>MLSATPYKIPLEVVDIKQKSTGQTAKKDAKPEYKLGIYVGLGGNANPRLYEFDTGGEGFWAAADSKSPKDLRWWGAKKIVSRGSLGITYSSGNRYVANKVRTSVELYQPDADGGFSKVVGTGQPVDMGQIVRYSDAKSKSAVVNWNNALKRGSPPLQNWFYGDFGASLSPNGTSEKNSILSIVPQIPIPAGLTIGFIVHVGDLEEGGNQPYLQIGLTPEDLKSFDTTLPMNPYTGTAQRFFPITGVDTYSERIANADFSWTDPKTNRTQSFKDLGWTIDTGASSVTVWQGDSVAVNRGFLNKPTRSGGLFTGRFKKGVDLNVTATASNPHETNINMTIDGGSKKSADDKIAANYHTTTAMGQNYVNTGLYTFTQYDVMYNLEDGTIHFRSSQPPTQN</sequence>
<protein>
    <submittedName>
        <fullName evidence="1">Uncharacterized protein</fullName>
    </submittedName>
</protein>
<dbReference type="RefSeq" id="WP_076351035.1">
    <property type="nucleotide sequence ID" value="NZ_CP019082.1"/>
</dbReference>
<evidence type="ECO:0000313" key="1">
    <source>
        <dbReference type="EMBL" id="APW61952.1"/>
    </source>
</evidence>
<name>A0A1U7CSP0_9BACT</name>